<dbReference type="InterPro" id="IPR035919">
    <property type="entry name" value="EAL_sf"/>
</dbReference>
<comment type="caution">
    <text evidence="2">The sequence shown here is derived from an EMBL/GenBank/DDBJ whole genome shotgun (WGS) entry which is preliminary data.</text>
</comment>
<feature type="domain" description="EAL" evidence="1">
    <location>
        <begin position="1"/>
        <end position="38"/>
    </location>
</feature>
<sequence length="39" mass="4811">TIEEYYYLKYNGVELMQGYLFQKPEVEAYTIPDFERLTR</sequence>
<keyword evidence="3" id="KW-1185">Reference proteome</keyword>
<dbReference type="SUPFAM" id="SSF141868">
    <property type="entry name" value="EAL domain-like"/>
    <property type="match status" value="1"/>
</dbReference>
<accession>A0ABP2CMR5</accession>
<gene>
    <name evidence="2" type="ORF">OS145_00060</name>
</gene>
<feature type="non-terminal residue" evidence="2">
    <location>
        <position position="1"/>
    </location>
</feature>
<evidence type="ECO:0000259" key="1">
    <source>
        <dbReference type="PROSITE" id="PS50883"/>
    </source>
</evidence>
<dbReference type="EMBL" id="AAMX01000034">
    <property type="protein sequence ID" value="EAQ30923.1"/>
    <property type="molecule type" value="Genomic_DNA"/>
</dbReference>
<dbReference type="Proteomes" id="UP000016543">
    <property type="component" value="Unassembled WGS sequence"/>
</dbReference>
<organism evidence="2 3">
    <name type="scientific">Idiomarina baltica OS145</name>
    <dbReference type="NCBI Taxonomy" id="314276"/>
    <lineage>
        <taxon>Bacteria</taxon>
        <taxon>Pseudomonadati</taxon>
        <taxon>Pseudomonadota</taxon>
        <taxon>Gammaproteobacteria</taxon>
        <taxon>Alteromonadales</taxon>
        <taxon>Idiomarinaceae</taxon>
        <taxon>Idiomarina</taxon>
    </lineage>
</organism>
<dbReference type="InterPro" id="IPR001633">
    <property type="entry name" value="EAL_dom"/>
</dbReference>
<name>A0ABP2CMR5_9GAMM</name>
<evidence type="ECO:0000313" key="2">
    <source>
        <dbReference type="EMBL" id="EAQ30923.1"/>
    </source>
</evidence>
<evidence type="ECO:0000313" key="3">
    <source>
        <dbReference type="Proteomes" id="UP000016543"/>
    </source>
</evidence>
<proteinExistence type="predicted"/>
<reference evidence="2 3" key="1">
    <citation type="submission" date="2006-01" db="EMBL/GenBank/DDBJ databases">
        <authorList>
            <person name="Brettar I."/>
            <person name="Hofle M."/>
            <person name="Ferriera S."/>
            <person name="Johnson J."/>
            <person name="Kravitz S."/>
            <person name="Halpern A."/>
            <person name="Remington K."/>
            <person name="Beeson K."/>
            <person name="Tran B."/>
            <person name="Rogers Y.-H."/>
            <person name="Friedman R."/>
            <person name="Venter J.C."/>
        </authorList>
    </citation>
    <scope>NUCLEOTIDE SEQUENCE [LARGE SCALE GENOMIC DNA]</scope>
    <source>
        <strain evidence="2 3">OS145</strain>
    </source>
</reference>
<dbReference type="PROSITE" id="PS50883">
    <property type="entry name" value="EAL"/>
    <property type="match status" value="1"/>
</dbReference>
<protein>
    <recommendedName>
        <fullName evidence="1">EAL domain-containing protein</fullName>
    </recommendedName>
</protein>